<protein>
    <recommendedName>
        <fullName evidence="4">Gliding motility protein GldL</fullName>
    </recommendedName>
</protein>
<keyword evidence="1" id="KW-0812">Transmembrane</keyword>
<dbReference type="AlphaFoldDB" id="A0A3E1QDN8"/>
<organism evidence="2 3">
    <name type="scientific">Marixanthomonas ophiurae</name>
    <dbReference type="NCBI Taxonomy" id="387659"/>
    <lineage>
        <taxon>Bacteria</taxon>
        <taxon>Pseudomonadati</taxon>
        <taxon>Bacteroidota</taxon>
        <taxon>Flavobacteriia</taxon>
        <taxon>Flavobacteriales</taxon>
        <taxon>Flavobacteriaceae</taxon>
        <taxon>Marixanthomonas</taxon>
    </lineage>
</organism>
<dbReference type="EMBL" id="QVID01000001">
    <property type="protein sequence ID" value="RFN60204.1"/>
    <property type="molecule type" value="Genomic_DNA"/>
</dbReference>
<reference evidence="2 3" key="1">
    <citation type="journal article" date="2007" name="Int. J. Syst. Evol. Microbiol.">
        <title>Marixanthomonas ophiurae gen. nov., sp. nov., a marine bacterium of the family Flavobacteriaceae isolated from a deep-sea brittle star.</title>
        <authorList>
            <person name="Romanenko L.A."/>
            <person name="Uchino M."/>
            <person name="Frolova G.M."/>
            <person name="Mikhailov V.V."/>
        </authorList>
    </citation>
    <scope>NUCLEOTIDE SEQUENCE [LARGE SCALE GENOMIC DNA]</scope>
    <source>
        <strain evidence="2 3">KMM 3046</strain>
    </source>
</reference>
<evidence type="ECO:0000313" key="2">
    <source>
        <dbReference type="EMBL" id="RFN60204.1"/>
    </source>
</evidence>
<dbReference type="OrthoDB" id="799967at2"/>
<evidence type="ECO:0008006" key="4">
    <source>
        <dbReference type="Google" id="ProtNLM"/>
    </source>
</evidence>
<evidence type="ECO:0000256" key="1">
    <source>
        <dbReference type="SAM" id="Phobius"/>
    </source>
</evidence>
<name>A0A3E1QDN8_9FLAO</name>
<comment type="caution">
    <text evidence="2">The sequence shown here is derived from an EMBL/GenBank/DDBJ whole genome shotgun (WGS) entry which is preliminary data.</text>
</comment>
<keyword evidence="3" id="KW-1185">Reference proteome</keyword>
<dbReference type="RefSeq" id="WP_117159263.1">
    <property type="nucleotide sequence ID" value="NZ_QVID01000001.1"/>
</dbReference>
<dbReference type="Proteomes" id="UP000261082">
    <property type="component" value="Unassembled WGS sequence"/>
</dbReference>
<accession>A0A3E1QDN8</accession>
<keyword evidence="1" id="KW-1133">Transmembrane helix</keyword>
<feature type="transmembrane region" description="Helical" evidence="1">
    <location>
        <begin position="40"/>
        <end position="62"/>
    </location>
</feature>
<proteinExistence type="predicted"/>
<feature type="transmembrane region" description="Helical" evidence="1">
    <location>
        <begin position="7"/>
        <end position="28"/>
    </location>
</feature>
<sequence>MDLKKFTLPIILFVIGMVLITLGAIVTMLHWDLGFIDATIFIAVGSVIEVAASIIAIVKLVLMYKK</sequence>
<keyword evidence="1" id="KW-0472">Membrane</keyword>
<evidence type="ECO:0000313" key="3">
    <source>
        <dbReference type="Proteomes" id="UP000261082"/>
    </source>
</evidence>
<gene>
    <name evidence="2" type="ORF">DZ858_09225</name>
</gene>